<evidence type="ECO:0000313" key="1">
    <source>
        <dbReference type="EMBL" id="KAF4670122.1"/>
    </source>
</evidence>
<sequence length="130" mass="14354">MIYSSSKSLALATHYDVVAKVSLWKMRADALHRAQKAADETFLVKPVNQPMPQALKSSRLLVVHNDAVARAVSHIKQAMRAISPYIPKPDDARGHIQVVSEMDLNVCSLAISMIPLHSAKRSDGESYTFI</sequence>
<evidence type="ECO:0000313" key="2">
    <source>
        <dbReference type="Proteomes" id="UP000591131"/>
    </source>
</evidence>
<organism evidence="1 2">
    <name type="scientific">Perkinsus chesapeaki</name>
    <name type="common">Clam parasite</name>
    <name type="synonym">Perkinsus andrewsi</name>
    <dbReference type="NCBI Taxonomy" id="330153"/>
    <lineage>
        <taxon>Eukaryota</taxon>
        <taxon>Sar</taxon>
        <taxon>Alveolata</taxon>
        <taxon>Perkinsozoa</taxon>
        <taxon>Perkinsea</taxon>
        <taxon>Perkinsida</taxon>
        <taxon>Perkinsidae</taxon>
        <taxon>Perkinsus</taxon>
    </lineage>
</organism>
<keyword evidence="2" id="KW-1185">Reference proteome</keyword>
<dbReference type="OrthoDB" id="10422536at2759"/>
<name>A0A7J6MEV2_PERCH</name>
<protein>
    <submittedName>
        <fullName evidence="1">Uncharacterized protein</fullName>
    </submittedName>
</protein>
<dbReference type="EMBL" id="JAAPAO010000158">
    <property type="protein sequence ID" value="KAF4670122.1"/>
    <property type="molecule type" value="Genomic_DNA"/>
</dbReference>
<reference evidence="1 2" key="1">
    <citation type="submission" date="2020-04" db="EMBL/GenBank/DDBJ databases">
        <title>Perkinsus chesapeaki whole genome sequence.</title>
        <authorList>
            <person name="Bogema D.R."/>
        </authorList>
    </citation>
    <scope>NUCLEOTIDE SEQUENCE [LARGE SCALE GENOMIC DNA]</scope>
    <source>
        <strain evidence="1">ATCC PRA-425</strain>
    </source>
</reference>
<comment type="caution">
    <text evidence="1">The sequence shown here is derived from an EMBL/GenBank/DDBJ whole genome shotgun (WGS) entry which is preliminary data.</text>
</comment>
<gene>
    <name evidence="1" type="ORF">FOL47_002184</name>
</gene>
<accession>A0A7J6MEV2</accession>
<dbReference type="AlphaFoldDB" id="A0A7J6MEV2"/>
<proteinExistence type="predicted"/>
<dbReference type="Proteomes" id="UP000591131">
    <property type="component" value="Unassembled WGS sequence"/>
</dbReference>